<evidence type="ECO:0000256" key="1">
    <source>
        <dbReference type="SAM" id="MobiDB-lite"/>
    </source>
</evidence>
<dbReference type="Proteomes" id="UP001500888">
    <property type="component" value="Unassembled WGS sequence"/>
</dbReference>
<feature type="compositionally biased region" description="Gly residues" evidence="1">
    <location>
        <begin position="135"/>
        <end position="147"/>
    </location>
</feature>
<protein>
    <recommendedName>
        <fullName evidence="4">Lipoprotein</fullName>
    </recommendedName>
</protein>
<organism evidence="2 3">
    <name type="scientific">Sphaerisporangium flaviroseum</name>
    <dbReference type="NCBI Taxonomy" id="509199"/>
    <lineage>
        <taxon>Bacteria</taxon>
        <taxon>Bacillati</taxon>
        <taxon>Actinomycetota</taxon>
        <taxon>Actinomycetes</taxon>
        <taxon>Streptosporangiales</taxon>
        <taxon>Streptosporangiaceae</taxon>
        <taxon>Sphaerisporangium</taxon>
    </lineage>
</organism>
<feature type="compositionally biased region" description="Low complexity" evidence="1">
    <location>
        <begin position="12"/>
        <end position="21"/>
    </location>
</feature>
<reference evidence="3" key="1">
    <citation type="journal article" date="2019" name="Int. J. Syst. Evol. Microbiol.">
        <title>The Global Catalogue of Microorganisms (GCM) 10K type strain sequencing project: providing services to taxonomists for standard genome sequencing and annotation.</title>
        <authorList>
            <consortium name="The Broad Institute Genomics Platform"/>
            <consortium name="The Broad Institute Genome Sequencing Center for Infectious Disease"/>
            <person name="Wu L."/>
            <person name="Ma J."/>
        </authorList>
    </citation>
    <scope>NUCLEOTIDE SEQUENCE [LARGE SCALE GENOMIC DNA]</scope>
    <source>
        <strain evidence="3">JCM 16908</strain>
    </source>
</reference>
<feature type="region of interest" description="Disordered" evidence="1">
    <location>
        <begin position="123"/>
        <end position="155"/>
    </location>
</feature>
<name>A0ABP7J5E6_9ACTN</name>
<accession>A0ABP7J5E6</accession>
<evidence type="ECO:0008006" key="4">
    <source>
        <dbReference type="Google" id="ProtNLM"/>
    </source>
</evidence>
<keyword evidence="3" id="KW-1185">Reference proteome</keyword>
<evidence type="ECO:0000313" key="3">
    <source>
        <dbReference type="Proteomes" id="UP001500888"/>
    </source>
</evidence>
<proteinExistence type="predicted"/>
<sequence>MAVALLALAAGCGQSAASSDGVASVKRTQSTPQASATPTASVDPEEQGRKFAQCMRDNGVDMPDPEPDGNGRVRMRIGEKNADDTKLDKAMKACRALSPFGQKGREITPEQQEKARAFSQCMRDNGIDMPDPDFSGGGVGIKIGGPDGKIKPDDPKFKKAMEACRDKLGGPVGAPK</sequence>
<gene>
    <name evidence="2" type="ORF">GCM10022226_64500</name>
</gene>
<dbReference type="EMBL" id="BAAAZR010000036">
    <property type="protein sequence ID" value="GAA3834252.1"/>
    <property type="molecule type" value="Genomic_DNA"/>
</dbReference>
<feature type="region of interest" description="Disordered" evidence="1">
    <location>
        <begin position="12"/>
        <end position="84"/>
    </location>
</feature>
<feature type="compositionally biased region" description="Polar residues" evidence="1">
    <location>
        <begin position="26"/>
        <end position="40"/>
    </location>
</feature>
<comment type="caution">
    <text evidence="2">The sequence shown here is derived from an EMBL/GenBank/DDBJ whole genome shotgun (WGS) entry which is preliminary data.</text>
</comment>
<evidence type="ECO:0000313" key="2">
    <source>
        <dbReference type="EMBL" id="GAA3834252.1"/>
    </source>
</evidence>